<feature type="transmembrane region" description="Helical" evidence="10">
    <location>
        <begin position="166"/>
        <end position="192"/>
    </location>
</feature>
<evidence type="ECO:0000256" key="10">
    <source>
        <dbReference type="SAM" id="Phobius"/>
    </source>
</evidence>
<dbReference type="InterPro" id="IPR047770">
    <property type="entry name" value="RegB"/>
</dbReference>
<dbReference type="Proteomes" id="UP000051184">
    <property type="component" value="Unassembled WGS sequence"/>
</dbReference>
<evidence type="ECO:0000256" key="7">
    <source>
        <dbReference type="ARBA" id="ARBA00022777"/>
    </source>
</evidence>
<dbReference type="SMART" id="SM00388">
    <property type="entry name" value="HisKA"/>
    <property type="match status" value="1"/>
</dbReference>
<dbReference type="PROSITE" id="PS50109">
    <property type="entry name" value="HIS_KIN"/>
    <property type="match status" value="1"/>
</dbReference>
<protein>
    <recommendedName>
        <fullName evidence="3">histidine kinase</fullName>
        <ecNumber evidence="3">2.7.13.3</ecNumber>
    </recommendedName>
</protein>
<dbReference type="InterPro" id="IPR036890">
    <property type="entry name" value="HATPase_C_sf"/>
</dbReference>
<proteinExistence type="predicted"/>
<feature type="transmembrane region" description="Helical" evidence="10">
    <location>
        <begin position="121"/>
        <end position="154"/>
    </location>
</feature>
<evidence type="ECO:0000256" key="1">
    <source>
        <dbReference type="ARBA" id="ARBA00000085"/>
    </source>
</evidence>
<dbReference type="SMART" id="SM00387">
    <property type="entry name" value="HATPase_c"/>
    <property type="match status" value="1"/>
</dbReference>
<keyword evidence="6" id="KW-0547">Nucleotide-binding</keyword>
<organism evidence="12 13">
    <name type="scientific">Cognatishimia activa</name>
    <dbReference type="NCBI Taxonomy" id="1715691"/>
    <lineage>
        <taxon>Bacteria</taxon>
        <taxon>Pseudomonadati</taxon>
        <taxon>Pseudomonadota</taxon>
        <taxon>Alphaproteobacteria</taxon>
        <taxon>Rhodobacterales</taxon>
        <taxon>Paracoccaceae</taxon>
        <taxon>Cognatishimia</taxon>
    </lineage>
</organism>
<keyword evidence="10" id="KW-0472">Membrane</keyword>
<dbReference type="NCBIfam" id="NF045988">
    <property type="entry name" value="HisKinRegBRhodob"/>
    <property type="match status" value="1"/>
</dbReference>
<dbReference type="STRING" id="1715691.TA5113_00399"/>
<keyword evidence="4" id="KW-1003">Cell membrane</keyword>
<keyword evidence="5 12" id="KW-0808">Transferase</keyword>
<evidence type="ECO:0000256" key="3">
    <source>
        <dbReference type="ARBA" id="ARBA00012438"/>
    </source>
</evidence>
<feature type="transmembrane region" description="Helical" evidence="10">
    <location>
        <begin position="36"/>
        <end position="55"/>
    </location>
</feature>
<accession>A0A0P1IS49</accession>
<name>A0A0P1IS49_9RHOB</name>
<dbReference type="GO" id="GO:0005886">
    <property type="term" value="C:plasma membrane"/>
    <property type="evidence" value="ECO:0007669"/>
    <property type="project" value="UniProtKB-SubCell"/>
</dbReference>
<dbReference type="AlphaFoldDB" id="A0A0P1IS49"/>
<keyword evidence="8" id="KW-0067">ATP-binding</keyword>
<dbReference type="EMBL" id="CYUE01000002">
    <property type="protein sequence ID" value="CUK24551.1"/>
    <property type="molecule type" value="Genomic_DNA"/>
</dbReference>
<evidence type="ECO:0000256" key="8">
    <source>
        <dbReference type="ARBA" id="ARBA00022840"/>
    </source>
</evidence>
<feature type="compositionally biased region" description="Basic and acidic residues" evidence="9">
    <location>
        <begin position="452"/>
        <end position="461"/>
    </location>
</feature>
<dbReference type="PANTHER" id="PTHR44936:SF10">
    <property type="entry name" value="SENSOR PROTEIN RSTB"/>
    <property type="match status" value="1"/>
</dbReference>
<keyword evidence="10" id="KW-1133">Transmembrane helix</keyword>
<sequence length="474" mass="52241">MRELTELTADIGSDLSPELISGERRGNWIRLRTITMVRWIAVVGQLAALLVADQYYHLDLAYGLCYMAVGVLVIANLVGAFVFPENRLLSESENAVMLLFDLLQLCFLLFLTGGLNNPFCILIVGPVTISAATLTIRSTLTLALVAIVLVLLILEFHLPLRTADGAILRIPDIFLLGNLAGITIAIVFSSIYSRRVVSEMASMAEALAATQLALAREQKLTDLGGVIAAAAHELGTPLATIKLTSAELMEELDDRPELYEDAALIREQANRCRDILQSMGRAGKDDLQLRRAPLLTLIEEAAEPHINRGKNLTFSEDITQTSQGEEPVVFRQPEIIHGLRNLIQNAVDFAREGVWIESDWTDDRITVRIMDDGLGYPPHVIGRLGNPFVRTRRTDAERRQRPGYEGMGLGLFIAKTLLERTGAELNFANGAENDGTQSNHLKKRGAIVEVSWPRDRIEAPTKSDFSAENPVNSP</sequence>
<dbReference type="SUPFAM" id="SSF55874">
    <property type="entry name" value="ATPase domain of HSP90 chaperone/DNA topoisomerase II/histidine kinase"/>
    <property type="match status" value="1"/>
</dbReference>
<keyword evidence="10" id="KW-0812">Transmembrane</keyword>
<dbReference type="Gene3D" id="3.30.565.10">
    <property type="entry name" value="Histidine kinase-like ATPase, C-terminal domain"/>
    <property type="match status" value="1"/>
</dbReference>
<comment type="catalytic activity">
    <reaction evidence="1">
        <text>ATP + protein L-histidine = ADP + protein N-phospho-L-histidine.</text>
        <dbReference type="EC" id="2.7.13.3"/>
    </reaction>
</comment>
<keyword evidence="7 12" id="KW-0418">Kinase</keyword>
<dbReference type="InterPro" id="IPR003594">
    <property type="entry name" value="HATPase_dom"/>
</dbReference>
<evidence type="ECO:0000256" key="9">
    <source>
        <dbReference type="SAM" id="MobiDB-lite"/>
    </source>
</evidence>
<dbReference type="PANTHER" id="PTHR44936">
    <property type="entry name" value="SENSOR PROTEIN CREC"/>
    <property type="match status" value="1"/>
</dbReference>
<feature type="region of interest" description="Disordered" evidence="9">
    <location>
        <begin position="452"/>
        <end position="474"/>
    </location>
</feature>
<comment type="subcellular location">
    <subcellularLocation>
        <location evidence="2">Cell membrane</location>
        <topology evidence="2">Multi-pass membrane protein</topology>
    </subcellularLocation>
</comment>
<feature type="domain" description="Histidine kinase" evidence="11">
    <location>
        <begin position="229"/>
        <end position="456"/>
    </location>
</feature>
<evidence type="ECO:0000259" key="11">
    <source>
        <dbReference type="PROSITE" id="PS50109"/>
    </source>
</evidence>
<feature type="compositionally biased region" description="Polar residues" evidence="9">
    <location>
        <begin position="463"/>
        <end position="474"/>
    </location>
</feature>
<keyword evidence="13" id="KW-1185">Reference proteome</keyword>
<dbReference type="EC" id="2.7.13.3" evidence="3"/>
<feature type="transmembrane region" description="Helical" evidence="10">
    <location>
        <begin position="61"/>
        <end position="83"/>
    </location>
</feature>
<reference evidence="13" key="1">
    <citation type="submission" date="2015-09" db="EMBL/GenBank/DDBJ databases">
        <authorList>
            <person name="Rodrigo-Torres Lidia"/>
            <person name="Arahal R.David."/>
        </authorList>
    </citation>
    <scope>NUCLEOTIDE SEQUENCE [LARGE SCALE GENOMIC DNA]</scope>
    <source>
        <strain evidence="13">CECT 5114</strain>
    </source>
</reference>
<dbReference type="InterPro" id="IPR003661">
    <property type="entry name" value="HisK_dim/P_dom"/>
</dbReference>
<dbReference type="InterPro" id="IPR005467">
    <property type="entry name" value="His_kinase_dom"/>
</dbReference>
<dbReference type="GO" id="GO:0000155">
    <property type="term" value="F:phosphorelay sensor kinase activity"/>
    <property type="evidence" value="ECO:0007669"/>
    <property type="project" value="InterPro"/>
</dbReference>
<dbReference type="Pfam" id="PF00512">
    <property type="entry name" value="HisKA"/>
    <property type="match status" value="1"/>
</dbReference>
<dbReference type="GO" id="GO:0005524">
    <property type="term" value="F:ATP binding"/>
    <property type="evidence" value="ECO:0007669"/>
    <property type="project" value="UniProtKB-KW"/>
</dbReference>
<evidence type="ECO:0000313" key="13">
    <source>
        <dbReference type="Proteomes" id="UP000051184"/>
    </source>
</evidence>
<evidence type="ECO:0000256" key="4">
    <source>
        <dbReference type="ARBA" id="ARBA00022475"/>
    </source>
</evidence>
<evidence type="ECO:0000256" key="5">
    <source>
        <dbReference type="ARBA" id="ARBA00022679"/>
    </source>
</evidence>
<dbReference type="NCBIfam" id="NF033792">
    <property type="entry name" value="ActS_PrrB_HisK"/>
    <property type="match status" value="1"/>
</dbReference>
<evidence type="ECO:0000313" key="12">
    <source>
        <dbReference type="EMBL" id="CUK24551.1"/>
    </source>
</evidence>
<dbReference type="InterPro" id="IPR036097">
    <property type="entry name" value="HisK_dim/P_sf"/>
</dbReference>
<gene>
    <name evidence="12" type="primary">regB</name>
    <name evidence="12" type="ORF">TA5114_00336</name>
</gene>
<dbReference type="Gene3D" id="1.10.287.130">
    <property type="match status" value="1"/>
</dbReference>
<evidence type="ECO:0000256" key="6">
    <source>
        <dbReference type="ARBA" id="ARBA00022741"/>
    </source>
</evidence>
<dbReference type="CDD" id="cd00082">
    <property type="entry name" value="HisKA"/>
    <property type="match status" value="1"/>
</dbReference>
<dbReference type="InterPro" id="IPR050980">
    <property type="entry name" value="2C_sensor_his_kinase"/>
</dbReference>
<dbReference type="RefSeq" id="WP_058313779.1">
    <property type="nucleotide sequence ID" value="NZ_CYTO01000004.1"/>
</dbReference>
<dbReference type="OrthoDB" id="9785252at2"/>
<evidence type="ECO:0000256" key="2">
    <source>
        <dbReference type="ARBA" id="ARBA00004651"/>
    </source>
</evidence>
<dbReference type="Pfam" id="PF02518">
    <property type="entry name" value="HATPase_c"/>
    <property type="match status" value="1"/>
</dbReference>
<dbReference type="SUPFAM" id="SSF47384">
    <property type="entry name" value="Homodimeric domain of signal transducing histidine kinase"/>
    <property type="match status" value="1"/>
</dbReference>